<protein>
    <submittedName>
        <fullName evidence="3">Copper amine oxidase domain protein</fullName>
    </submittedName>
</protein>
<dbReference type="InterPro" id="IPR012854">
    <property type="entry name" value="Cu_amine_oxidase-like_N"/>
</dbReference>
<name>C9R8V8_AMMDK</name>
<dbReference type="eggNOG" id="COG0614">
    <property type="taxonomic scope" value="Bacteria"/>
</dbReference>
<sequence>MSRKMAHLWKFFLAFLLACFLFGGVPIAAQPAGVSVQVDGKELVCDTPPVIEQGRVLVPLRAIFEALGASVEWDGSTQTVTGRKEGTTVRLVIGQGTAYVNERPVSLDVPGKIINGRTMVPLRFISESLGAEVNWDGTTRTVFVRTGASAQQDKNAVAEYFFTSQGEVVKRITIRDSLGRTVRVPSPPRRIVSVNSDVTELICALGEEKRIVGVSDTADFPPLVKKKAKVGAAFTPNVEKILALRPDVVFGYGNFLKPEIIAQLERAGIPVVLLDCYKLSTMSQDIRTLGTILGRQKEAEAYIAYFEKYQRLFAERTKEIPLNKRPLVYLEGYTDYSGTGPGSGGAEMLECVGARNICAGLKIPYPRVNAEWVVAQNPQIVIKACGSSIPSGYGESSEAMVKKRAEIMRRPGWDKISAVKQEKVFMLSSEIYTGPRAIVGMAYMAKWIYPDLFPDVDPVAIHREILKKFHNLDLEGAYTYPEV</sequence>
<comment type="similarity">
    <text evidence="1">Belongs to the bacterial solute-binding protein 8 family.</text>
</comment>
<dbReference type="Pfam" id="PF07833">
    <property type="entry name" value="Cu_amine_oxidN1"/>
    <property type="match status" value="1"/>
</dbReference>
<reference evidence="3 4" key="1">
    <citation type="submission" date="2009-10" db="EMBL/GenBank/DDBJ databases">
        <title>Complete sequence of chromosome of Ammonifex degensii KC4.</title>
        <authorList>
            <consortium name="US DOE Joint Genome Institute"/>
            <person name="Kerfeld C."/>
            <person name="Goodner B."/>
            <person name="Huber H."/>
            <person name="Stetter K."/>
            <person name="Lucas S."/>
            <person name="Copeland A."/>
            <person name="Lapidus A."/>
            <person name="Glavina del Rio T."/>
            <person name="Dalin E."/>
            <person name="Tice H."/>
            <person name="Bruce D."/>
            <person name="Goodwin L."/>
            <person name="Pitluck S."/>
            <person name="Saunders E."/>
            <person name="Brettin T."/>
            <person name="Detter J.C."/>
            <person name="Han C."/>
            <person name="Larimer F."/>
            <person name="Land M."/>
            <person name="Hauser L."/>
            <person name="Kyrpides N."/>
            <person name="Ovchinnikova G."/>
            <person name="Richardson P."/>
        </authorList>
    </citation>
    <scope>NUCLEOTIDE SEQUENCE [LARGE SCALE GENOMIC DNA]</scope>
    <source>
        <strain evidence="4">DSM 10501 / KC4</strain>
    </source>
</reference>
<dbReference type="RefSeq" id="WP_015739614.1">
    <property type="nucleotide sequence ID" value="NC_013385.1"/>
</dbReference>
<dbReference type="InterPro" id="IPR050902">
    <property type="entry name" value="ABC_Transporter_SBP"/>
</dbReference>
<dbReference type="SUPFAM" id="SSF55383">
    <property type="entry name" value="Copper amine oxidase, domain N"/>
    <property type="match status" value="1"/>
</dbReference>
<dbReference type="Gene3D" id="3.40.50.1980">
    <property type="entry name" value="Nitrogenase molybdenum iron protein domain"/>
    <property type="match status" value="2"/>
</dbReference>
<dbReference type="Gene3D" id="3.30.457.10">
    <property type="entry name" value="Copper amine oxidase-like, N-terminal domain"/>
    <property type="match status" value="1"/>
</dbReference>
<dbReference type="SUPFAM" id="SSF53807">
    <property type="entry name" value="Helical backbone' metal receptor"/>
    <property type="match status" value="1"/>
</dbReference>
<dbReference type="Proteomes" id="UP000002620">
    <property type="component" value="Chromosome"/>
</dbReference>
<dbReference type="InterPro" id="IPR036582">
    <property type="entry name" value="Mao_N_sf"/>
</dbReference>
<dbReference type="AlphaFoldDB" id="C9R8V8"/>
<evidence type="ECO:0000256" key="1">
    <source>
        <dbReference type="ARBA" id="ARBA00008814"/>
    </source>
</evidence>
<proteinExistence type="inferred from homology"/>
<dbReference type="InterPro" id="IPR002491">
    <property type="entry name" value="ABC_transptr_periplasmic_BD"/>
</dbReference>
<accession>C9R8V8</accession>
<dbReference type="Pfam" id="PF01497">
    <property type="entry name" value="Peripla_BP_2"/>
    <property type="match status" value="1"/>
</dbReference>
<organism evidence="3 4">
    <name type="scientific">Ammonifex degensii (strain DSM 10501 / KC4)</name>
    <dbReference type="NCBI Taxonomy" id="429009"/>
    <lineage>
        <taxon>Bacteria</taxon>
        <taxon>Bacillati</taxon>
        <taxon>Bacillota</taxon>
        <taxon>Clostridia</taxon>
        <taxon>Thermoanaerobacterales</taxon>
        <taxon>Thermoanaerobacteraceae</taxon>
        <taxon>Ammonifex</taxon>
    </lineage>
</organism>
<evidence type="ECO:0000313" key="3">
    <source>
        <dbReference type="EMBL" id="ACX52737.1"/>
    </source>
</evidence>
<dbReference type="eggNOG" id="COG0103">
    <property type="taxonomic scope" value="Bacteria"/>
</dbReference>
<dbReference type="PANTHER" id="PTHR30535:SF34">
    <property type="entry name" value="MOLYBDATE-BINDING PROTEIN MOLA"/>
    <property type="match status" value="1"/>
</dbReference>
<dbReference type="KEGG" id="adg:Adeg_1644"/>
<keyword evidence="4" id="KW-1185">Reference proteome</keyword>
<dbReference type="STRING" id="429009.Adeg_1644"/>
<dbReference type="PROSITE" id="PS50983">
    <property type="entry name" value="FE_B12_PBP"/>
    <property type="match status" value="1"/>
</dbReference>
<dbReference type="EMBL" id="CP001785">
    <property type="protein sequence ID" value="ACX52737.1"/>
    <property type="molecule type" value="Genomic_DNA"/>
</dbReference>
<evidence type="ECO:0000259" key="2">
    <source>
        <dbReference type="PROSITE" id="PS50983"/>
    </source>
</evidence>
<feature type="domain" description="Fe/B12 periplasmic-binding" evidence="2">
    <location>
        <begin position="190"/>
        <end position="456"/>
    </location>
</feature>
<evidence type="ECO:0000313" key="4">
    <source>
        <dbReference type="Proteomes" id="UP000002620"/>
    </source>
</evidence>
<dbReference type="OrthoDB" id="9787830at2"/>
<dbReference type="PANTHER" id="PTHR30535">
    <property type="entry name" value="VITAMIN B12-BINDING PROTEIN"/>
    <property type="match status" value="1"/>
</dbReference>
<gene>
    <name evidence="3" type="ordered locus">Adeg_1644</name>
</gene>
<dbReference type="HOGENOM" id="CLU_038034_2_0_9"/>